<evidence type="ECO:0000313" key="3">
    <source>
        <dbReference type="Proteomes" id="UP000663850"/>
    </source>
</evidence>
<proteinExistence type="predicted"/>
<feature type="compositionally biased region" description="Polar residues" evidence="1">
    <location>
        <begin position="69"/>
        <end position="81"/>
    </location>
</feature>
<evidence type="ECO:0000313" key="2">
    <source>
        <dbReference type="EMBL" id="CAE6523354.1"/>
    </source>
</evidence>
<comment type="caution">
    <text evidence="2">The sequence shown here is derived from an EMBL/GenBank/DDBJ whole genome shotgun (WGS) entry which is preliminary data.</text>
</comment>
<reference evidence="2" key="1">
    <citation type="submission" date="2021-01" db="EMBL/GenBank/DDBJ databases">
        <authorList>
            <person name="Kaushik A."/>
        </authorList>
    </citation>
    <scope>NUCLEOTIDE SEQUENCE</scope>
    <source>
        <strain evidence="2">Type strain: AG8-Rh-89/</strain>
    </source>
</reference>
<feature type="region of interest" description="Disordered" evidence="1">
    <location>
        <begin position="1"/>
        <end position="182"/>
    </location>
</feature>
<feature type="compositionally biased region" description="Basic and acidic residues" evidence="1">
    <location>
        <begin position="37"/>
        <end position="53"/>
    </location>
</feature>
<feature type="compositionally biased region" description="Basic residues" evidence="1">
    <location>
        <begin position="163"/>
        <end position="172"/>
    </location>
</feature>
<dbReference type="Proteomes" id="UP000663850">
    <property type="component" value="Unassembled WGS sequence"/>
</dbReference>
<feature type="region of interest" description="Disordered" evidence="1">
    <location>
        <begin position="422"/>
        <end position="468"/>
    </location>
</feature>
<feature type="compositionally biased region" description="Polar residues" evidence="1">
    <location>
        <begin position="345"/>
        <end position="357"/>
    </location>
</feature>
<name>A0A8H3DEY7_9AGAM</name>
<feature type="compositionally biased region" description="Polar residues" evidence="1">
    <location>
        <begin position="487"/>
        <end position="497"/>
    </location>
</feature>
<protein>
    <submittedName>
        <fullName evidence="2">Uncharacterized protein</fullName>
    </submittedName>
</protein>
<feature type="compositionally biased region" description="Polar residues" evidence="1">
    <location>
        <begin position="422"/>
        <end position="432"/>
    </location>
</feature>
<feature type="compositionally biased region" description="Basic residues" evidence="1">
    <location>
        <begin position="87"/>
        <end position="96"/>
    </location>
</feature>
<organism evidence="2 3">
    <name type="scientific">Rhizoctonia solani</name>
    <dbReference type="NCBI Taxonomy" id="456999"/>
    <lineage>
        <taxon>Eukaryota</taxon>
        <taxon>Fungi</taxon>
        <taxon>Dikarya</taxon>
        <taxon>Basidiomycota</taxon>
        <taxon>Agaricomycotina</taxon>
        <taxon>Agaricomycetes</taxon>
        <taxon>Cantharellales</taxon>
        <taxon>Ceratobasidiaceae</taxon>
        <taxon>Rhizoctonia</taxon>
    </lineage>
</organism>
<feature type="compositionally biased region" description="Basic and acidic residues" evidence="1">
    <location>
        <begin position="1"/>
        <end position="11"/>
    </location>
</feature>
<feature type="region of interest" description="Disordered" evidence="1">
    <location>
        <begin position="239"/>
        <end position="281"/>
    </location>
</feature>
<sequence>MAKHTLSDADHTSLSMSDKSQPAVTYVRVGRGMIKVTKYEKEDKANQEADSTHSFDSSQPHAVRAPSLKTRSSGGNKSSSMPAWVPKFRKSKKGKKASLDRASQEQQIRTSSPIQSSVDLSGQATSSNEDPSIYVSTEKPQDTLAPPPQHPSILTPPSSPIPTHHRPLRAAHSHNDLPTTNPNDMWTSIAQLESELVARYGRGAVPQLEALRERMQNMQNGPQYETESQPVYQQIEWAEDSHHSRPSWQAPNPRAHSTSRLRTRTETLPARTTAPPVPHIPTHSIRAFVDELDIYSPGQPSPIQFSISTSHSMEEGDSDDAAAYLQALGLEPSTPKEAKSKTGAHAQSSSYGNSQARHPQPARSATLPAASEDSAQARRDALIASIVNTPPEVLEQYTARRYPRSDYRAHSNEALGLMIDPSVSSRSASPMYTSPVPDSPTTRSQSSRRDLPPRPPPPSTSAPYAPLSPINISRAQASPRLLLHDSPIQNSPTSFSRVSPRPQPSRTSLTVPSPHALRSPGLIPSVNSSQLALPLVRVRITCPPQRGTLRQLPALVLLHANARASFAAATWAQMVTYCARNAGVSIARRGGGGVLCVSVEERMAEVITPGGGRGVGDEEVGFGLGYYVSVEMALEGEVDDHGDEASVVPVATLSIPLPTTLGEVAIVFRERKDIRKALS</sequence>
<dbReference type="EMBL" id="CAJMWZ010006513">
    <property type="protein sequence ID" value="CAE6523354.1"/>
    <property type="molecule type" value="Genomic_DNA"/>
</dbReference>
<dbReference type="AlphaFoldDB" id="A0A8H3DEY7"/>
<evidence type="ECO:0000256" key="1">
    <source>
        <dbReference type="SAM" id="MobiDB-lite"/>
    </source>
</evidence>
<feature type="compositionally biased region" description="Polar residues" evidence="1">
    <location>
        <begin position="104"/>
        <end position="130"/>
    </location>
</feature>
<accession>A0A8H3DEY7</accession>
<gene>
    <name evidence="2" type="ORF">RDB_LOCUS121040</name>
</gene>
<feature type="region of interest" description="Disordered" evidence="1">
    <location>
        <begin position="484"/>
        <end position="513"/>
    </location>
</feature>
<feature type="region of interest" description="Disordered" evidence="1">
    <location>
        <begin position="334"/>
        <end position="376"/>
    </location>
</feature>
<feature type="compositionally biased region" description="Polar residues" evidence="1">
    <location>
        <begin position="12"/>
        <end position="23"/>
    </location>
</feature>